<organism evidence="1 2">
    <name type="scientific">Planktothrix agardhii CCAP 1459/11A</name>
    <dbReference type="NCBI Taxonomy" id="282420"/>
    <lineage>
        <taxon>Bacteria</taxon>
        <taxon>Bacillati</taxon>
        <taxon>Cyanobacteriota</taxon>
        <taxon>Cyanophyceae</taxon>
        <taxon>Oscillatoriophycideae</taxon>
        <taxon>Oscillatoriales</taxon>
        <taxon>Microcoleaceae</taxon>
        <taxon>Planktothrix</taxon>
    </lineage>
</organism>
<sequence>MKRLEIENRTILLALTGSRGYGVATTTSDIEGIFIRIIND</sequence>
<reference evidence="2" key="1">
    <citation type="submission" date="2019-02" db="EMBL/GenBank/DDBJ databases">
        <title>Draft genome sequence of Planktothrix agardhii NIES-905.</title>
        <authorList>
            <person name="Yamaguchi H."/>
            <person name="Suzuki S."/>
            <person name="Kawachi M."/>
        </authorList>
    </citation>
    <scope>NUCLEOTIDE SEQUENCE [LARGE SCALE GENOMIC DNA]</scope>
    <source>
        <strain evidence="2">CCAP 1459/11A</strain>
    </source>
</reference>
<name>A0A479ZRZ8_PLAAG</name>
<comment type="caution">
    <text evidence="1">The sequence shown here is derived from an EMBL/GenBank/DDBJ whole genome shotgun (WGS) entry which is preliminary data.</text>
</comment>
<dbReference type="AlphaFoldDB" id="A0A479ZRZ8"/>
<proteinExistence type="predicted"/>
<dbReference type="Proteomes" id="UP000299794">
    <property type="component" value="Unassembled WGS sequence"/>
</dbReference>
<gene>
    <name evidence="1" type="ORF">PA905_38400</name>
</gene>
<dbReference type="EMBL" id="BJCD01000003">
    <property type="protein sequence ID" value="GCL34233.1"/>
    <property type="molecule type" value="Genomic_DNA"/>
</dbReference>
<protein>
    <submittedName>
        <fullName evidence="1">Uncharacterized protein</fullName>
    </submittedName>
</protein>
<evidence type="ECO:0000313" key="2">
    <source>
        <dbReference type="Proteomes" id="UP000299794"/>
    </source>
</evidence>
<evidence type="ECO:0000313" key="1">
    <source>
        <dbReference type="EMBL" id="GCL34233.1"/>
    </source>
</evidence>
<accession>A0A479ZRZ8</accession>